<gene>
    <name evidence="1" type="ORF">DNK49_19625</name>
</gene>
<accession>A0A323V3Q8</accession>
<evidence type="ECO:0000313" key="2">
    <source>
        <dbReference type="Proteomes" id="UP000248259"/>
    </source>
</evidence>
<sequence length="457" mass="49135">MKRKGDVFDFTSAHGAAGGQDALVRIDTAARLLTVQLSADSRLGAETPKQLAALDVLLAEIHASMPGALGGVSSEPDRAAWLELVLDRLRNTIPLLEHALEDAHSAALAEGLAKLACECVRWELVAKRVPDVDVWRVLGHGFATGGDSSLARIDERYGGVAKEYLRAIAYHSAGVDLLTIEQAAAVCRLVDLLLPRLTLNRGAGAFILYVVDPPQSPVPVRLSRASGMTSGWGFSPGGAIEVLAETHGQLLRGDVPSGLTGWEPGTLRDAAAHLRRLWSHRPPVRRFRRHGADGKLLVVKGYGDIKALFQAKSGLEFRGWRIADLSRGGVGALLMPKDGGPVPDHGALLAFRPHDGVNWHLGLVRRVRLAKECAEVGIETLSIRPELVRVDDGRVPSEMLFCDPVLKGEAVRVVAGVGAFREGASLFVNVEGRLSKLKPLGGMLQGEDYELRVFQVV</sequence>
<reference evidence="1 2" key="1">
    <citation type="submission" date="2018-06" db="EMBL/GenBank/DDBJ databases">
        <title>Azoarcus communis strain SWub3 genome.</title>
        <authorList>
            <person name="Zorraquino Salvo V."/>
            <person name="Toubiana D."/>
            <person name="Blumwald E."/>
        </authorList>
    </citation>
    <scope>NUCLEOTIDE SEQUENCE [LARGE SCALE GENOMIC DNA]</scope>
    <source>
        <strain evidence="1 2">SWub3</strain>
    </source>
</reference>
<dbReference type="EMBL" id="QKOE01000021">
    <property type="protein sequence ID" value="PZA14808.1"/>
    <property type="molecule type" value="Genomic_DNA"/>
</dbReference>
<proteinExistence type="predicted"/>
<keyword evidence="2" id="KW-1185">Reference proteome</keyword>
<name>A0A323V3Q8_9RHOO</name>
<dbReference type="AlphaFoldDB" id="A0A323V3Q8"/>
<protein>
    <submittedName>
        <fullName evidence="1">Uncharacterized protein</fullName>
    </submittedName>
</protein>
<evidence type="ECO:0000313" key="1">
    <source>
        <dbReference type="EMBL" id="PZA14808.1"/>
    </source>
</evidence>
<organism evidence="1 2">
    <name type="scientific">Parazoarcus communis SWub3 = DSM 12120</name>
    <dbReference type="NCBI Taxonomy" id="1121029"/>
    <lineage>
        <taxon>Bacteria</taxon>
        <taxon>Pseudomonadati</taxon>
        <taxon>Pseudomonadota</taxon>
        <taxon>Betaproteobacteria</taxon>
        <taxon>Rhodocyclales</taxon>
        <taxon>Zoogloeaceae</taxon>
        <taxon>Parazoarcus</taxon>
    </lineage>
</organism>
<comment type="caution">
    <text evidence="1">The sequence shown here is derived from an EMBL/GenBank/DDBJ whole genome shotgun (WGS) entry which is preliminary data.</text>
</comment>
<dbReference type="Proteomes" id="UP000248259">
    <property type="component" value="Unassembled WGS sequence"/>
</dbReference>